<dbReference type="STRING" id="1848.SAMN05443637_10543"/>
<keyword evidence="2" id="KW-1185">Reference proteome</keyword>
<proteinExistence type="predicted"/>
<dbReference type="AlphaFoldDB" id="A0A1M6RKW5"/>
<dbReference type="EMBL" id="FRAP01000005">
    <property type="protein sequence ID" value="SHK32987.1"/>
    <property type="molecule type" value="Genomic_DNA"/>
</dbReference>
<reference evidence="1 2" key="1">
    <citation type="submission" date="2016-11" db="EMBL/GenBank/DDBJ databases">
        <authorList>
            <person name="Jaros S."/>
            <person name="Januszkiewicz K."/>
            <person name="Wedrychowicz H."/>
        </authorList>
    </citation>
    <scope>NUCLEOTIDE SEQUENCE [LARGE SCALE GENOMIC DNA]</scope>
    <source>
        <strain evidence="1 2">DSM 43832</strain>
    </source>
</reference>
<gene>
    <name evidence="1" type="ORF">SAMN05443637_10543</name>
</gene>
<dbReference type="Proteomes" id="UP000184363">
    <property type="component" value="Unassembled WGS sequence"/>
</dbReference>
<name>A0A1M6RKW5_PSETH</name>
<evidence type="ECO:0000313" key="1">
    <source>
        <dbReference type="EMBL" id="SHK32987.1"/>
    </source>
</evidence>
<sequence length="179" mass="19621">MVYSVTVSQTVVKQRVGPWVAEFAWPIDVDQGGPRSVTIRPAKDADPTQVAAGISSTVVRRLDFAEAARKRRELRAAVDAVEDDPAERRRRARAALRKALSHGVDDRYLAILAAEYVHLVVTGERAVTAALAEMVGRSPETVRAHLKEARRRELLTASKGRAGGELTDRAWRVLGFEGA</sequence>
<protein>
    <submittedName>
        <fullName evidence="1">Uncharacterized protein</fullName>
    </submittedName>
</protein>
<organism evidence="1 2">
    <name type="scientific">Pseudonocardia thermophila</name>
    <dbReference type="NCBI Taxonomy" id="1848"/>
    <lineage>
        <taxon>Bacteria</taxon>
        <taxon>Bacillati</taxon>
        <taxon>Actinomycetota</taxon>
        <taxon>Actinomycetes</taxon>
        <taxon>Pseudonocardiales</taxon>
        <taxon>Pseudonocardiaceae</taxon>
        <taxon>Pseudonocardia</taxon>
    </lineage>
</organism>
<accession>A0A1M6RKW5</accession>
<evidence type="ECO:0000313" key="2">
    <source>
        <dbReference type="Proteomes" id="UP000184363"/>
    </source>
</evidence>